<protein>
    <submittedName>
        <fullName evidence="1">Uncharacterized protein</fullName>
    </submittedName>
</protein>
<name>A0ABD6N7K6_9PSED</name>
<dbReference type="EMBL" id="QJRE01000119">
    <property type="protein sequence ID" value="NWL49574.1"/>
    <property type="molecule type" value="Genomic_DNA"/>
</dbReference>
<accession>A0ABD6N7K6</accession>
<proteinExistence type="predicted"/>
<dbReference type="Proteomes" id="UP000704738">
    <property type="component" value="Unassembled WGS sequence"/>
</dbReference>
<dbReference type="RefSeq" id="WP_179053521.1">
    <property type="nucleotide sequence ID" value="NZ_QJRE01000119.1"/>
</dbReference>
<evidence type="ECO:0000313" key="1">
    <source>
        <dbReference type="EMBL" id="NWL49574.1"/>
    </source>
</evidence>
<reference evidence="1 2" key="1">
    <citation type="submission" date="2018-06" db="EMBL/GenBank/DDBJ databases">
        <title>Bacteria isolated from soil of Wuhan.</title>
        <authorList>
            <person name="Xiang W."/>
            <person name="Huang C."/>
        </authorList>
    </citation>
    <scope>NUCLEOTIDE SEQUENCE [LARGE SCALE GENOMIC DNA]</scope>
    <source>
        <strain evidence="2">xwS4</strain>
    </source>
</reference>
<comment type="caution">
    <text evidence="1">The sequence shown here is derived from an EMBL/GenBank/DDBJ whole genome shotgun (WGS) entry which is preliminary data.</text>
</comment>
<dbReference type="AlphaFoldDB" id="A0ABD6N7K6"/>
<sequence length="69" mass="8090">MKKDMVAILEPGNPLMTQALDAMKRYYEAQQAKLPDDEIERIRLEAEALFRAINEFQQRMLGRRSDTPH</sequence>
<gene>
    <name evidence="1" type="ORF">DM819_27800</name>
</gene>
<evidence type="ECO:0000313" key="2">
    <source>
        <dbReference type="Proteomes" id="UP000704738"/>
    </source>
</evidence>
<organism evidence="1 2">
    <name type="scientific">Pseudomonas hunanensis</name>
    <dbReference type="NCBI Taxonomy" id="1247546"/>
    <lineage>
        <taxon>Bacteria</taxon>
        <taxon>Pseudomonadati</taxon>
        <taxon>Pseudomonadota</taxon>
        <taxon>Gammaproteobacteria</taxon>
        <taxon>Pseudomonadales</taxon>
        <taxon>Pseudomonadaceae</taxon>
        <taxon>Pseudomonas</taxon>
    </lineage>
</organism>